<evidence type="ECO:0000313" key="4">
    <source>
        <dbReference type="Proteomes" id="UP001497744"/>
    </source>
</evidence>
<evidence type="ECO:0000256" key="1">
    <source>
        <dbReference type="SAM" id="MobiDB-lite"/>
    </source>
</evidence>
<dbReference type="AlphaFoldDB" id="A0AAV4LMU0"/>
<sequence>MGVQKTKLTEWPEDLKDVIDWFLRVGGKDPESKGNDKKSELKDAVYQLEGKDVLENALGNGNLEGLFGSVAKGLQSFIGYDTNGTHEFTENGIAAKSGYTSSYSKEAQWSGNLNTPHSEEAKKAAKLFLCYMPLLYICLIYMYWKCKLQYGGWGSYSLHRTNEALGLFMVNMGFKPSTELQDIKGSNVAESLTREPDGFSELKKAPKDEYYFSSYLGKVSEYGESEISKPASCPLYALYKASTEYLMSRYIGEKDSDETLENIKQKLQGFRASFHSDQDLKGEIGNFISTCIPSFTPVNFTFDCPSNLKEAIDWILRITGRDVPGSNSSNASPNIQALARAFKGLWDEVENRESPAMQGVLTVIGHDCDNGRGPISLLADGLGSFIGYTGGQMGSKGIGSYREDNGKRRYRSAYSASRSPGAAWDVDLSKEEKQTCAIIFTSCVPIYYYVLTYLSWRCRDGYGNGEWSAYHFDGVSGGRTDLEDFMKSMGFESVSLSHNTGKTVMDAVAKKISDLDTTRNGRSYSELLKQMEVNGTNLKSSAVNYPLYGLYFAALSYFKSHVQNGKEITDGFQQIKSALESLPIQSTSSQKSYGALKKHIEDLLSKVKSFRPSKRVNNKPEEQVGGNRAEHADHESPILNGSKGVNGDSTVTIGSAAGGVALLGGGGAALYFLNVGGIKTLITGVP</sequence>
<keyword evidence="2" id="KW-0812">Transmembrane</keyword>
<proteinExistence type="predicted"/>
<dbReference type="GeneID" id="94192646"/>
<feature type="transmembrane region" description="Helical" evidence="2">
    <location>
        <begin position="127"/>
        <end position="144"/>
    </location>
</feature>
<accession>A0AAV4LMU0</accession>
<dbReference type="EMBL" id="BPLF01000001">
    <property type="protein sequence ID" value="GIX61163.1"/>
    <property type="molecule type" value="Genomic_DNA"/>
</dbReference>
<comment type="caution">
    <text evidence="3">The sequence shown here is derived from an EMBL/GenBank/DDBJ whole genome shotgun (WGS) entry which is preliminary data.</text>
</comment>
<evidence type="ECO:0000313" key="3">
    <source>
        <dbReference type="EMBL" id="GIX61163.1"/>
    </source>
</evidence>
<gene>
    <name evidence="3" type="ORF">BcabD6B2_05980</name>
</gene>
<keyword evidence="2" id="KW-0472">Membrane</keyword>
<organism evidence="3 4">
    <name type="scientific">Babesia caballi</name>
    <dbReference type="NCBI Taxonomy" id="5871"/>
    <lineage>
        <taxon>Eukaryota</taxon>
        <taxon>Sar</taxon>
        <taxon>Alveolata</taxon>
        <taxon>Apicomplexa</taxon>
        <taxon>Aconoidasida</taxon>
        <taxon>Piroplasmida</taxon>
        <taxon>Babesiidae</taxon>
        <taxon>Babesia</taxon>
    </lineage>
</organism>
<reference evidence="3 4" key="1">
    <citation type="submission" date="2021-06" db="EMBL/GenBank/DDBJ databases">
        <title>Genome sequence of Babesia caballi.</title>
        <authorList>
            <person name="Yamagishi J."/>
            <person name="Kidaka T."/>
            <person name="Ochi A."/>
        </authorList>
    </citation>
    <scope>NUCLEOTIDE SEQUENCE [LARGE SCALE GENOMIC DNA]</scope>
    <source>
        <strain evidence="3">USDA-D6B2</strain>
    </source>
</reference>
<keyword evidence="4" id="KW-1185">Reference proteome</keyword>
<name>A0AAV4LMU0_BABCB</name>
<evidence type="ECO:0000256" key="2">
    <source>
        <dbReference type="SAM" id="Phobius"/>
    </source>
</evidence>
<dbReference type="RefSeq" id="XP_067713234.1">
    <property type="nucleotide sequence ID" value="XM_067857133.1"/>
</dbReference>
<feature type="region of interest" description="Disordered" evidence="1">
    <location>
        <begin position="611"/>
        <end position="644"/>
    </location>
</feature>
<feature type="compositionally biased region" description="Basic and acidic residues" evidence="1">
    <location>
        <begin position="618"/>
        <end position="636"/>
    </location>
</feature>
<protein>
    <submittedName>
        <fullName evidence="3">Variant erythrocyte surface antigen-1 family protein</fullName>
    </submittedName>
</protein>
<dbReference type="Proteomes" id="UP001497744">
    <property type="component" value="Unassembled WGS sequence"/>
</dbReference>
<keyword evidence="2" id="KW-1133">Transmembrane helix</keyword>